<gene>
    <name evidence="2" type="ORF">PR048_023748</name>
</gene>
<reference evidence="2 3" key="1">
    <citation type="submission" date="2023-02" db="EMBL/GenBank/DDBJ databases">
        <title>LHISI_Scaffold_Assembly.</title>
        <authorList>
            <person name="Stuart O.P."/>
            <person name="Cleave R."/>
            <person name="Magrath M.J.L."/>
            <person name="Mikheyev A.S."/>
        </authorList>
    </citation>
    <scope>NUCLEOTIDE SEQUENCE [LARGE SCALE GENOMIC DNA]</scope>
    <source>
        <strain evidence="2">Daus_M_001</strain>
        <tissue evidence="2">Leg muscle</tissue>
    </source>
</reference>
<feature type="domain" description="DUF5641" evidence="1">
    <location>
        <begin position="347"/>
        <end position="404"/>
    </location>
</feature>
<dbReference type="InterPro" id="IPR040676">
    <property type="entry name" value="DUF5641"/>
</dbReference>
<dbReference type="EMBL" id="JARBHB010000009">
    <property type="protein sequence ID" value="KAJ8875846.1"/>
    <property type="molecule type" value="Genomic_DNA"/>
</dbReference>
<dbReference type="Pfam" id="PF18701">
    <property type="entry name" value="DUF5641"/>
    <property type="match status" value="1"/>
</dbReference>
<evidence type="ECO:0000313" key="2">
    <source>
        <dbReference type="EMBL" id="KAJ8875846.1"/>
    </source>
</evidence>
<protein>
    <recommendedName>
        <fullName evidence="1">DUF5641 domain-containing protein</fullName>
    </recommendedName>
</protein>
<keyword evidence="3" id="KW-1185">Reference proteome</keyword>
<accession>A0ABQ9GV02</accession>
<comment type="caution">
    <text evidence="2">The sequence shown here is derived from an EMBL/GenBank/DDBJ whole genome shotgun (WGS) entry which is preliminary data.</text>
</comment>
<evidence type="ECO:0000313" key="3">
    <source>
        <dbReference type="Proteomes" id="UP001159363"/>
    </source>
</evidence>
<organism evidence="2 3">
    <name type="scientific">Dryococelus australis</name>
    <dbReference type="NCBI Taxonomy" id="614101"/>
    <lineage>
        <taxon>Eukaryota</taxon>
        <taxon>Metazoa</taxon>
        <taxon>Ecdysozoa</taxon>
        <taxon>Arthropoda</taxon>
        <taxon>Hexapoda</taxon>
        <taxon>Insecta</taxon>
        <taxon>Pterygota</taxon>
        <taxon>Neoptera</taxon>
        <taxon>Polyneoptera</taxon>
        <taxon>Phasmatodea</taxon>
        <taxon>Verophasmatodea</taxon>
        <taxon>Anareolatae</taxon>
        <taxon>Phasmatidae</taxon>
        <taxon>Eurycanthinae</taxon>
        <taxon>Dryococelus</taxon>
    </lineage>
</organism>
<evidence type="ECO:0000259" key="1">
    <source>
        <dbReference type="Pfam" id="PF18701"/>
    </source>
</evidence>
<dbReference type="PANTHER" id="PTHR47331">
    <property type="entry name" value="PHD-TYPE DOMAIN-CONTAINING PROTEIN"/>
    <property type="match status" value="1"/>
</dbReference>
<proteinExistence type="predicted"/>
<dbReference type="Proteomes" id="UP001159363">
    <property type="component" value="Chromosome 8"/>
</dbReference>
<name>A0ABQ9GV02_9NEOP</name>
<sequence>MEMEDSGVTGTRRSRLCLSWLNKHAYWRTVTLGGDGERKDCTSGSPRHLARDEIMFGGGRMNPTKLSSPKTNISHSSSTRLRVVFDVSANTGTGNSLNDLLFIGPVVQDHLLKIVIRFRGHRYALTADIEKLYRQILVLGEQRVLQRIYGAAFAPFLATETLQKLTEEDRYSFPVASEIMNQDFYVEDLMTGADTIEEATRVQQDLTMVRSIEETDAVKTLGLLWRPSKALTFESLGFIGPISVTPKLIMQELWQRITGGELCCNMQLYVFCDAPEAAYRAYIYLRFTNKECPLRDAWHHVKSGDNPADLRSVGMTPERLIATYLRGKWPKWLRGAKGKSIELTKPSLQQRAKWRVQGPNAKLDSLVLLKEDNVPPLCWKLARVKQLHPGKDGLVWAVTLQTAPGGGGTQESYSPTLSTPRRVDHIRGRNVRAKELRWEASTPGNKESEGQIPLVLMKQRVICARKMPRPSWRATEQYE</sequence>